<sequence>MALYPQIVLFGDSLIQGTAEVQDGFSFLGELQHHVIRRYDVVNRGFSGYNTANALKLLPEIFAPASEHTAKIEYFFVLLGANDAVLPLPTTTQGVAIGKYKENLKKIATHPIITSHNPKIFIIPPPPLDEIHASRRDIENGHPRGTRTAAISARYSETAREVAREVGAEIVDLYRAVMDKAIELTPGFDGGAGDVLGTPECGKQGGLEQLLKDGLHMGGDAYRVFYEIVKPKVEGPWATAPEEEKVGYVFPD</sequence>
<dbReference type="Proteomes" id="UP000838763">
    <property type="component" value="Unassembled WGS sequence"/>
</dbReference>
<dbReference type="AlphaFoldDB" id="A0A9P1GW79"/>
<organism evidence="2 3">
    <name type="scientific">Parascedosporium putredinis</name>
    <dbReference type="NCBI Taxonomy" id="1442378"/>
    <lineage>
        <taxon>Eukaryota</taxon>
        <taxon>Fungi</taxon>
        <taxon>Dikarya</taxon>
        <taxon>Ascomycota</taxon>
        <taxon>Pezizomycotina</taxon>
        <taxon>Sordariomycetes</taxon>
        <taxon>Hypocreomycetidae</taxon>
        <taxon>Microascales</taxon>
        <taxon>Microascaceae</taxon>
        <taxon>Parascedosporium</taxon>
    </lineage>
</organism>
<name>A0A9P1GW79_9PEZI</name>
<dbReference type="InterPro" id="IPR013830">
    <property type="entry name" value="SGNH_hydro"/>
</dbReference>
<dbReference type="OrthoDB" id="671439at2759"/>
<dbReference type="PANTHER" id="PTHR14209:SF19">
    <property type="entry name" value="ISOAMYL ACETATE-HYDROLYZING ESTERASE 1 HOMOLOG"/>
    <property type="match status" value="1"/>
</dbReference>
<dbReference type="Gene3D" id="3.40.50.1110">
    <property type="entry name" value="SGNH hydrolase"/>
    <property type="match status" value="1"/>
</dbReference>
<evidence type="ECO:0000259" key="1">
    <source>
        <dbReference type="Pfam" id="PF13472"/>
    </source>
</evidence>
<dbReference type="EMBL" id="CALLCH030000002">
    <property type="protein sequence ID" value="CAI4211469.1"/>
    <property type="molecule type" value="Genomic_DNA"/>
</dbReference>
<accession>A0A9P1GW79</accession>
<dbReference type="SUPFAM" id="SSF52266">
    <property type="entry name" value="SGNH hydrolase"/>
    <property type="match status" value="1"/>
</dbReference>
<evidence type="ECO:0000313" key="3">
    <source>
        <dbReference type="Proteomes" id="UP000838763"/>
    </source>
</evidence>
<gene>
    <name evidence="2" type="ORF">PPNO1_LOCUS1254</name>
</gene>
<keyword evidence="3" id="KW-1185">Reference proteome</keyword>
<evidence type="ECO:0000313" key="2">
    <source>
        <dbReference type="EMBL" id="CAI4211469.1"/>
    </source>
</evidence>
<dbReference type="InterPro" id="IPR045136">
    <property type="entry name" value="Iah1-like"/>
</dbReference>
<proteinExistence type="predicted"/>
<reference evidence="2" key="1">
    <citation type="submission" date="2022-11" db="EMBL/GenBank/DDBJ databases">
        <authorList>
            <person name="Scott C."/>
            <person name="Bruce N."/>
        </authorList>
    </citation>
    <scope>NUCLEOTIDE SEQUENCE</scope>
</reference>
<comment type="caution">
    <text evidence="2">The sequence shown here is derived from an EMBL/GenBank/DDBJ whole genome shotgun (WGS) entry which is preliminary data.</text>
</comment>
<dbReference type="InterPro" id="IPR036514">
    <property type="entry name" value="SGNH_hydro_sf"/>
</dbReference>
<dbReference type="PANTHER" id="PTHR14209">
    <property type="entry name" value="ISOAMYL ACETATE-HYDROLYZING ESTERASE 1"/>
    <property type="match status" value="1"/>
</dbReference>
<dbReference type="CDD" id="cd01838">
    <property type="entry name" value="Isoamyl_acetate_hydrolase_like"/>
    <property type="match status" value="1"/>
</dbReference>
<dbReference type="Pfam" id="PF13472">
    <property type="entry name" value="Lipase_GDSL_2"/>
    <property type="match status" value="1"/>
</dbReference>
<feature type="domain" description="SGNH hydrolase-type esterase" evidence="1">
    <location>
        <begin position="9"/>
        <end position="223"/>
    </location>
</feature>
<protein>
    <recommendedName>
        <fullName evidence="1">SGNH hydrolase-type esterase domain-containing protein</fullName>
    </recommendedName>
</protein>